<proteinExistence type="inferred from homology"/>
<protein>
    <submittedName>
        <fullName evidence="7">Alkaline serine protease</fullName>
    </submittedName>
</protein>
<dbReference type="Proteomes" id="UP000326354">
    <property type="component" value="Chromosome"/>
</dbReference>
<accession>A0A5S9F1W1</accession>
<evidence type="ECO:0000259" key="6">
    <source>
        <dbReference type="Pfam" id="PF00082"/>
    </source>
</evidence>
<dbReference type="KEGG" id="uam:UABAM_00158"/>
<dbReference type="PRINTS" id="PR00723">
    <property type="entry name" value="SUBTILISIN"/>
</dbReference>
<evidence type="ECO:0000256" key="4">
    <source>
        <dbReference type="ARBA" id="ARBA00022825"/>
    </source>
</evidence>
<evidence type="ECO:0000256" key="1">
    <source>
        <dbReference type="ARBA" id="ARBA00011073"/>
    </source>
</evidence>
<dbReference type="PANTHER" id="PTHR43806:SF11">
    <property type="entry name" value="CEREVISIN-RELATED"/>
    <property type="match status" value="1"/>
</dbReference>
<keyword evidence="4" id="KW-0720">Serine protease</keyword>
<comment type="caution">
    <text evidence="5">Lacks conserved residue(s) required for the propagation of feature annotation.</text>
</comment>
<dbReference type="GO" id="GO:0004252">
    <property type="term" value="F:serine-type endopeptidase activity"/>
    <property type="evidence" value="ECO:0007669"/>
    <property type="project" value="InterPro"/>
</dbReference>
<evidence type="ECO:0000313" key="7">
    <source>
        <dbReference type="EMBL" id="BBM81819.1"/>
    </source>
</evidence>
<gene>
    <name evidence="7" type="ORF">UABAM_00158</name>
</gene>
<reference evidence="7 8" key="1">
    <citation type="submission" date="2019-08" db="EMBL/GenBank/DDBJ databases">
        <title>Complete genome sequence of Candidatus Uab amorphum.</title>
        <authorList>
            <person name="Shiratori T."/>
            <person name="Suzuki S."/>
            <person name="Kakizawa Y."/>
            <person name="Ishida K."/>
        </authorList>
    </citation>
    <scope>NUCLEOTIDE SEQUENCE [LARGE SCALE GENOMIC DNA]</scope>
    <source>
        <strain evidence="7 8">SRT547</strain>
    </source>
</reference>
<dbReference type="GO" id="GO:0006508">
    <property type="term" value="P:proteolysis"/>
    <property type="evidence" value="ECO:0007669"/>
    <property type="project" value="UniProtKB-KW"/>
</dbReference>
<sequence>MIKSRICSILLFVLICIACDGKRLIDPPKPNIDPTPKPVAVGEEQEDPLYADQWNLQKVSAPRVWDQYSSSKAVKIMLIGSGIDYNHEDLRANVHINMKELKEKNPHNGSSFNNKDDDGDNLVDNFVGWDYVDNDGLAYDRYGYDTYLAGVIAATHNNGKGIKGILKKASIYPVRYINTNGQSRIPTLARALGHISEVKPDVVLINLISVQLSRFPEVSRVETKAIENALNKAQKLGIPIVVGAGNIHMELGSQEGIRKVFAAYENVFMVTSVDKDNKKPFLANYSYQFVHTTAPGKDVLTTAPNNTYRKVSSTNIAAAHVTAAIAMAISEHGSEKTYEDYFAALLSSKGSTEVEDLNNYVAGGNTLSIEKFLQALK</sequence>
<comment type="similarity">
    <text evidence="1 5">Belongs to the peptidase S8 family.</text>
</comment>
<keyword evidence="2 7" id="KW-0645">Protease</keyword>
<evidence type="ECO:0000256" key="3">
    <source>
        <dbReference type="ARBA" id="ARBA00022801"/>
    </source>
</evidence>
<dbReference type="PANTHER" id="PTHR43806">
    <property type="entry name" value="PEPTIDASE S8"/>
    <property type="match status" value="1"/>
</dbReference>
<dbReference type="AlphaFoldDB" id="A0A5S9F1W1"/>
<dbReference type="EMBL" id="AP019860">
    <property type="protein sequence ID" value="BBM81819.1"/>
    <property type="molecule type" value="Genomic_DNA"/>
</dbReference>
<dbReference type="InterPro" id="IPR000209">
    <property type="entry name" value="Peptidase_S8/S53_dom"/>
</dbReference>
<name>A0A5S9F1W1_UABAM</name>
<dbReference type="PROSITE" id="PS51892">
    <property type="entry name" value="SUBTILASE"/>
    <property type="match status" value="1"/>
</dbReference>
<keyword evidence="8" id="KW-1185">Reference proteome</keyword>
<evidence type="ECO:0000256" key="2">
    <source>
        <dbReference type="ARBA" id="ARBA00022670"/>
    </source>
</evidence>
<dbReference type="InterPro" id="IPR036852">
    <property type="entry name" value="Peptidase_S8/S53_dom_sf"/>
</dbReference>
<dbReference type="OrthoDB" id="252653at2"/>
<evidence type="ECO:0000256" key="5">
    <source>
        <dbReference type="PROSITE-ProRule" id="PRU01240"/>
    </source>
</evidence>
<dbReference type="RefSeq" id="WP_151966085.1">
    <property type="nucleotide sequence ID" value="NZ_AP019860.1"/>
</dbReference>
<dbReference type="SUPFAM" id="SSF52743">
    <property type="entry name" value="Subtilisin-like"/>
    <property type="match status" value="1"/>
</dbReference>
<keyword evidence="3" id="KW-0378">Hydrolase</keyword>
<dbReference type="InterPro" id="IPR015500">
    <property type="entry name" value="Peptidase_S8_subtilisin-rel"/>
</dbReference>
<evidence type="ECO:0000313" key="8">
    <source>
        <dbReference type="Proteomes" id="UP000326354"/>
    </source>
</evidence>
<dbReference type="Pfam" id="PF00082">
    <property type="entry name" value="Peptidase_S8"/>
    <property type="match status" value="1"/>
</dbReference>
<dbReference type="InterPro" id="IPR050131">
    <property type="entry name" value="Peptidase_S8_subtilisin-like"/>
</dbReference>
<organism evidence="7 8">
    <name type="scientific">Uabimicrobium amorphum</name>
    <dbReference type="NCBI Taxonomy" id="2596890"/>
    <lineage>
        <taxon>Bacteria</taxon>
        <taxon>Pseudomonadati</taxon>
        <taxon>Planctomycetota</taxon>
        <taxon>Candidatus Uabimicrobiia</taxon>
        <taxon>Candidatus Uabimicrobiales</taxon>
        <taxon>Candidatus Uabimicrobiaceae</taxon>
        <taxon>Candidatus Uabimicrobium</taxon>
    </lineage>
</organism>
<feature type="domain" description="Peptidase S8/S53" evidence="6">
    <location>
        <begin position="72"/>
        <end position="349"/>
    </location>
</feature>
<dbReference type="Gene3D" id="3.40.50.200">
    <property type="entry name" value="Peptidase S8/S53 domain"/>
    <property type="match status" value="1"/>
</dbReference>